<sequence length="181" mass="20843">MKVQFRFITESAVFECFTSIATQTSRYLRGHCRARLKMYHMTYKASPYILDSIVESGHTLSLKITKRKELKWHLEPLTDPDYVNVTDDKSTLDVLMDILEVAYHLGDETLINAAHAMMRFRVTSGGIKTSDWIQAIVQAYTPKCILLTAGIEHHRTALESQWELKDVFQKALSECKELQDD</sequence>
<accession>A0ACB6RRH7</accession>
<dbReference type="Proteomes" id="UP000799754">
    <property type="component" value="Unassembled WGS sequence"/>
</dbReference>
<dbReference type="EMBL" id="MU006731">
    <property type="protein sequence ID" value="KAF2624343.1"/>
    <property type="molecule type" value="Genomic_DNA"/>
</dbReference>
<evidence type="ECO:0000313" key="2">
    <source>
        <dbReference type="Proteomes" id="UP000799754"/>
    </source>
</evidence>
<name>A0ACB6RRH7_9PLEO</name>
<reference evidence="1" key="1">
    <citation type="journal article" date="2020" name="Stud. Mycol.">
        <title>101 Dothideomycetes genomes: a test case for predicting lifestyles and emergence of pathogens.</title>
        <authorList>
            <person name="Haridas S."/>
            <person name="Albert R."/>
            <person name="Binder M."/>
            <person name="Bloem J."/>
            <person name="Labutti K."/>
            <person name="Salamov A."/>
            <person name="Andreopoulos B."/>
            <person name="Baker S."/>
            <person name="Barry K."/>
            <person name="Bills G."/>
            <person name="Bluhm B."/>
            <person name="Cannon C."/>
            <person name="Castanera R."/>
            <person name="Culley D."/>
            <person name="Daum C."/>
            <person name="Ezra D."/>
            <person name="Gonzalez J."/>
            <person name="Henrissat B."/>
            <person name="Kuo A."/>
            <person name="Liang C."/>
            <person name="Lipzen A."/>
            <person name="Lutzoni F."/>
            <person name="Magnuson J."/>
            <person name="Mondo S."/>
            <person name="Nolan M."/>
            <person name="Ohm R."/>
            <person name="Pangilinan J."/>
            <person name="Park H.-J."/>
            <person name="Ramirez L."/>
            <person name="Alfaro M."/>
            <person name="Sun H."/>
            <person name="Tritt A."/>
            <person name="Yoshinaga Y."/>
            <person name="Zwiers L.-H."/>
            <person name="Turgeon B."/>
            <person name="Goodwin S."/>
            <person name="Spatafora J."/>
            <person name="Crous P."/>
            <person name="Grigoriev I."/>
        </authorList>
    </citation>
    <scope>NUCLEOTIDE SEQUENCE</scope>
    <source>
        <strain evidence="1">CBS 525.71</strain>
    </source>
</reference>
<protein>
    <submittedName>
        <fullName evidence="1">Uncharacterized protein</fullName>
    </submittedName>
</protein>
<proteinExistence type="predicted"/>
<organism evidence="1 2">
    <name type="scientific">Macroventuria anomochaeta</name>
    <dbReference type="NCBI Taxonomy" id="301207"/>
    <lineage>
        <taxon>Eukaryota</taxon>
        <taxon>Fungi</taxon>
        <taxon>Dikarya</taxon>
        <taxon>Ascomycota</taxon>
        <taxon>Pezizomycotina</taxon>
        <taxon>Dothideomycetes</taxon>
        <taxon>Pleosporomycetidae</taxon>
        <taxon>Pleosporales</taxon>
        <taxon>Pleosporineae</taxon>
        <taxon>Didymellaceae</taxon>
        <taxon>Macroventuria</taxon>
    </lineage>
</organism>
<keyword evidence="2" id="KW-1185">Reference proteome</keyword>
<gene>
    <name evidence="1" type="ORF">BU25DRAFT_424130</name>
</gene>
<evidence type="ECO:0000313" key="1">
    <source>
        <dbReference type="EMBL" id="KAF2624343.1"/>
    </source>
</evidence>
<comment type="caution">
    <text evidence="1">The sequence shown here is derived from an EMBL/GenBank/DDBJ whole genome shotgun (WGS) entry which is preliminary data.</text>
</comment>